<organism evidence="6 7">
    <name type="scientific">Cupriavidus numazuensis</name>
    <dbReference type="NCBI Taxonomy" id="221992"/>
    <lineage>
        <taxon>Bacteria</taxon>
        <taxon>Pseudomonadati</taxon>
        <taxon>Pseudomonadota</taxon>
        <taxon>Betaproteobacteria</taxon>
        <taxon>Burkholderiales</taxon>
        <taxon>Burkholderiaceae</taxon>
        <taxon>Cupriavidus</taxon>
    </lineage>
</organism>
<evidence type="ECO:0000313" key="6">
    <source>
        <dbReference type="EMBL" id="CAG2158757.1"/>
    </source>
</evidence>
<evidence type="ECO:0000256" key="2">
    <source>
        <dbReference type="ARBA" id="ARBA00022676"/>
    </source>
</evidence>
<dbReference type="SUPFAM" id="SSF53448">
    <property type="entry name" value="Nucleotide-diphospho-sugar transferases"/>
    <property type="match status" value="1"/>
</dbReference>
<proteinExistence type="inferred from homology"/>
<feature type="domain" description="Glycosyltransferase 2-like" evidence="5">
    <location>
        <begin position="22"/>
        <end position="148"/>
    </location>
</feature>
<reference evidence="6 7" key="1">
    <citation type="submission" date="2021-03" db="EMBL/GenBank/DDBJ databases">
        <authorList>
            <person name="Peeters C."/>
        </authorList>
    </citation>
    <scope>NUCLEOTIDE SEQUENCE [LARGE SCALE GENOMIC DNA]</scope>
    <source>
        <strain evidence="6 7">LMG 26411</strain>
    </source>
</reference>
<dbReference type="EMBL" id="CAJPVI010000049">
    <property type="protein sequence ID" value="CAG2158757.1"/>
    <property type="molecule type" value="Genomic_DNA"/>
</dbReference>
<dbReference type="CDD" id="cd02526">
    <property type="entry name" value="GT2_RfbF_like"/>
    <property type="match status" value="1"/>
</dbReference>
<feature type="transmembrane region" description="Helical" evidence="4">
    <location>
        <begin position="274"/>
        <end position="291"/>
    </location>
</feature>
<keyword evidence="3" id="KW-0808">Transferase</keyword>
<comment type="similarity">
    <text evidence="1">Belongs to the glycosyltransferase 2 family.</text>
</comment>
<comment type="caution">
    <text evidence="6">The sequence shown here is derived from an EMBL/GenBank/DDBJ whole genome shotgun (WGS) entry which is preliminary data.</text>
</comment>
<name>A0ABM8TRD3_9BURK</name>
<evidence type="ECO:0000256" key="3">
    <source>
        <dbReference type="ARBA" id="ARBA00022679"/>
    </source>
</evidence>
<evidence type="ECO:0000256" key="1">
    <source>
        <dbReference type="ARBA" id="ARBA00006739"/>
    </source>
</evidence>
<dbReference type="InterPro" id="IPR001173">
    <property type="entry name" value="Glyco_trans_2-like"/>
</dbReference>
<dbReference type="Gene3D" id="3.90.550.10">
    <property type="entry name" value="Spore Coat Polysaccharide Biosynthesis Protein SpsA, Chain A"/>
    <property type="match status" value="1"/>
</dbReference>
<dbReference type="PANTHER" id="PTHR43179:SF12">
    <property type="entry name" value="GALACTOFURANOSYLTRANSFERASE GLFT2"/>
    <property type="match status" value="1"/>
</dbReference>
<gene>
    <name evidence="6" type="ORF">LMG26411_06175</name>
</gene>
<dbReference type="Pfam" id="PF00535">
    <property type="entry name" value="Glycos_transf_2"/>
    <property type="match status" value="1"/>
</dbReference>
<evidence type="ECO:0000313" key="7">
    <source>
        <dbReference type="Proteomes" id="UP000672657"/>
    </source>
</evidence>
<protein>
    <recommendedName>
        <fullName evidence="5">Glycosyltransferase 2-like domain-containing protein</fullName>
    </recommendedName>
</protein>
<keyword evidence="4" id="KW-1133">Transmembrane helix</keyword>
<dbReference type="InterPro" id="IPR029044">
    <property type="entry name" value="Nucleotide-diphossugar_trans"/>
</dbReference>
<accession>A0ABM8TRD3</accession>
<keyword evidence="4" id="KW-0472">Membrane</keyword>
<keyword evidence="2" id="KW-0328">Glycosyltransferase</keyword>
<evidence type="ECO:0000259" key="5">
    <source>
        <dbReference type="Pfam" id="PF00535"/>
    </source>
</evidence>
<keyword evidence="7" id="KW-1185">Reference proteome</keyword>
<dbReference type="Proteomes" id="UP000672657">
    <property type="component" value="Unassembled WGS sequence"/>
</dbReference>
<dbReference type="PANTHER" id="PTHR43179">
    <property type="entry name" value="RHAMNOSYLTRANSFERASE WBBL"/>
    <property type="match status" value="1"/>
</dbReference>
<evidence type="ECO:0000256" key="4">
    <source>
        <dbReference type="SAM" id="Phobius"/>
    </source>
</evidence>
<dbReference type="RefSeq" id="WP_211957013.1">
    <property type="nucleotide sequence ID" value="NZ_CAJPVI010000049.1"/>
</dbReference>
<dbReference type="NCBIfam" id="TIGR01556">
    <property type="entry name" value="rhamnosyltran"/>
    <property type="match status" value="1"/>
</dbReference>
<sequence length="314" mass="34857">MVHDDVPGNGTAGVTAEQVGAVVVTYNADALHLDQLLRALCEQVGCIVIVDNASTNGPHVPGNSFASRIEVMRCESNVGIAAAHNLGLQYLREAGYSYGLLMDHDSLPLPGMVDSLLAVDLALRRQGVQVAAVGPVTIDRRTRARSKFVKIRHGIVSRVDFADNDGWVQADFLISSGTLLRLDVVQTIGGMNEGYFIDHVDTEWCLRALAAGYQIFGVRDALLDHSLGDRIVRVWLGRMREVPVHSPFRNYYMFRNTVAMLRDVPMPFAWKSALLYRLLQFLLFFVICVGPRRIRARLMFKGIWHGLIGRTGKL</sequence>
<keyword evidence="4" id="KW-0812">Transmembrane</keyword>
<dbReference type="InterPro" id="IPR006446">
    <property type="entry name" value="RhaTrfase"/>
</dbReference>